<dbReference type="Proteomes" id="UP001163266">
    <property type="component" value="Chromosome"/>
</dbReference>
<feature type="transmembrane region" description="Helical" evidence="1">
    <location>
        <begin position="20"/>
        <end position="39"/>
    </location>
</feature>
<keyword evidence="3" id="KW-1185">Reference proteome</keyword>
<feature type="transmembrane region" description="Helical" evidence="1">
    <location>
        <begin position="189"/>
        <end position="213"/>
    </location>
</feature>
<evidence type="ECO:0000313" key="3">
    <source>
        <dbReference type="Proteomes" id="UP001163266"/>
    </source>
</evidence>
<dbReference type="EMBL" id="CP110257">
    <property type="protein sequence ID" value="UZD55148.1"/>
    <property type="molecule type" value="Genomic_DNA"/>
</dbReference>
<name>A0ABY6MT04_9BURK</name>
<keyword evidence="1" id="KW-1133">Transmembrane helix</keyword>
<evidence type="ECO:0000313" key="2">
    <source>
        <dbReference type="EMBL" id="UZD55148.1"/>
    </source>
</evidence>
<evidence type="ECO:0000256" key="1">
    <source>
        <dbReference type="SAM" id="Phobius"/>
    </source>
</evidence>
<gene>
    <name evidence="2" type="ORF">OMP39_00690</name>
</gene>
<feature type="transmembrane region" description="Helical" evidence="1">
    <location>
        <begin position="146"/>
        <end position="168"/>
    </location>
</feature>
<dbReference type="PANTHER" id="PTHR34219">
    <property type="entry name" value="IRON-REGULATED INNER MEMBRANE PROTEIN-RELATED"/>
    <property type="match status" value="1"/>
</dbReference>
<reference evidence="2" key="1">
    <citation type="submission" date="2022-10" db="EMBL/GenBank/DDBJ databases">
        <title>Complete genome sequence of Schlegelella aquatica LMG 23380.</title>
        <authorList>
            <person name="Musilova J."/>
            <person name="Kourilova X."/>
            <person name="Bezdicek M."/>
            <person name="Hermankova K."/>
            <person name="Obruca S."/>
            <person name="Sedlar K."/>
        </authorList>
    </citation>
    <scope>NUCLEOTIDE SEQUENCE</scope>
    <source>
        <strain evidence="2">LMG 23380</strain>
    </source>
</reference>
<proteinExistence type="predicted"/>
<sequence length="374" mass="40675">MPLQGRPRRLWLVAHRWLGLSLGAVLLVSAVTGTLLAALRPLEHARAPAVQPGLGGPVAASALPWQAALDELRRLHGPHASFTFRPPRQSDETLWVFVRGPRWNGTAYFHPTQGRLLAQIGERERLFGQLFELHSELWSGDIGKGVLSVAALAYLLLTVSGLLLWWPARWHQGVCIKWSAGGTRRLFDLHRVVGAAAGLLVLVCVASGAYMAWRPISQWVTRAAGASTLAPPAVLRASPQAPPVPLDVLVTRGLAQWPQARAGYVQVPAGEERPVRLRLRLADDPHPNGLSSVWLHPRTGEVLAAHRWTALDPGARAYAVVYPLHTGEWGGPLHRVAVGAAGVILAGYGITGVWLWWRRRRTSARPRSAVVGSS</sequence>
<dbReference type="InterPro" id="IPR005625">
    <property type="entry name" value="PepSY-ass_TM"/>
</dbReference>
<organism evidence="2 3">
    <name type="scientific">Caldimonas aquatica</name>
    <dbReference type="NCBI Taxonomy" id="376175"/>
    <lineage>
        <taxon>Bacteria</taxon>
        <taxon>Pseudomonadati</taxon>
        <taxon>Pseudomonadota</taxon>
        <taxon>Betaproteobacteria</taxon>
        <taxon>Burkholderiales</taxon>
        <taxon>Sphaerotilaceae</taxon>
        <taxon>Caldimonas</taxon>
    </lineage>
</organism>
<keyword evidence="1" id="KW-0812">Transmembrane</keyword>
<dbReference type="Pfam" id="PF03929">
    <property type="entry name" value="PepSY_TM"/>
    <property type="match status" value="1"/>
</dbReference>
<feature type="transmembrane region" description="Helical" evidence="1">
    <location>
        <begin position="336"/>
        <end position="357"/>
    </location>
</feature>
<dbReference type="RefSeq" id="WP_264892906.1">
    <property type="nucleotide sequence ID" value="NZ_CP110257.1"/>
</dbReference>
<protein>
    <submittedName>
        <fullName evidence="2">PepSY domain-containing protein</fullName>
    </submittedName>
</protein>
<accession>A0ABY6MT04</accession>
<keyword evidence="1" id="KW-0472">Membrane</keyword>